<reference evidence="4" key="5">
    <citation type="submission" date="2019-10" db="EMBL/GenBank/DDBJ databases">
        <authorList>
            <consortium name="NCBI Pathogen Detection Project"/>
        </authorList>
    </citation>
    <scope>NUCLEOTIDE SEQUENCE</scope>
    <source>
        <strain evidence="4">Salmonella enterica</strain>
    </source>
</reference>
<organism evidence="1 7">
    <name type="scientific">Salmonella diarizonae</name>
    <dbReference type="NCBI Taxonomy" id="59204"/>
    <lineage>
        <taxon>Bacteria</taxon>
        <taxon>Pseudomonadati</taxon>
        <taxon>Pseudomonadota</taxon>
        <taxon>Gammaproteobacteria</taxon>
        <taxon>Enterobacterales</taxon>
        <taxon>Enterobacteriaceae</taxon>
        <taxon>Salmonella</taxon>
    </lineage>
</organism>
<dbReference type="EMBL" id="AAGLNK010000017">
    <property type="protein sequence ID" value="EBP3694716.1"/>
    <property type="molecule type" value="Genomic_DNA"/>
</dbReference>
<dbReference type="AlphaFoldDB" id="A0A2I5HQE9"/>
<dbReference type="Proteomes" id="UP000885362">
    <property type="component" value="Unassembled WGS sequence"/>
</dbReference>
<evidence type="ECO:0000313" key="5">
    <source>
        <dbReference type="EMBL" id="HAE1648806.1"/>
    </source>
</evidence>
<dbReference type="Proteomes" id="UP000230639">
    <property type="component" value="Chromosome"/>
</dbReference>
<evidence type="ECO:0000313" key="3">
    <source>
        <dbReference type="EMBL" id="ECC3914314.1"/>
    </source>
</evidence>
<evidence type="ECO:0000313" key="4">
    <source>
        <dbReference type="EMBL" id="HAB4466335.1"/>
    </source>
</evidence>
<proteinExistence type="predicted"/>
<dbReference type="STRING" id="59204.UQ49_03675"/>
<dbReference type="EMBL" id="DAARAS010000023">
    <property type="protein sequence ID" value="HAE1648806.1"/>
    <property type="molecule type" value="Genomic_DNA"/>
</dbReference>
<gene>
    <name evidence="1" type="ORF">CNQ75_25005</name>
    <name evidence="3" type="ORF">CTQ69_09810</name>
    <name evidence="6" type="ORF">EL06_01410</name>
    <name evidence="5" type="ORF">G2974_10345</name>
    <name evidence="4" type="ORF">GBZ04_16805</name>
    <name evidence="2" type="ORF">PG27_16160</name>
</gene>
<dbReference type="EMBL" id="AAIBIC010000010">
    <property type="protein sequence ID" value="ECC3914314.1"/>
    <property type="molecule type" value="Genomic_DNA"/>
</dbReference>
<evidence type="ECO:0008006" key="8">
    <source>
        <dbReference type="Google" id="ProtNLM"/>
    </source>
</evidence>
<evidence type="ECO:0000313" key="2">
    <source>
        <dbReference type="EMBL" id="EBP3694716.1"/>
    </source>
</evidence>
<reference evidence="1 7" key="1">
    <citation type="submission" date="2017-09" db="EMBL/GenBank/DDBJ databases">
        <title>Complete genome of Salmonella enterica subsp. diarizonae isolated from stool of a patient with bacterial enteropathy.</title>
        <authorList>
            <person name="Zhou J."/>
            <person name="Chen Q."/>
            <person name="Guo L."/>
            <person name="Fan J."/>
        </authorList>
    </citation>
    <scope>NUCLEOTIDE SEQUENCE [LARGE SCALE GENOMIC DNA]</scope>
    <source>
        <strain evidence="1 7">HZS154</strain>
    </source>
</reference>
<dbReference type="EMBL" id="RSHK01000001">
    <property type="protein sequence ID" value="MIE68187.1"/>
    <property type="molecule type" value="Genomic_DNA"/>
</dbReference>
<reference evidence="2" key="3">
    <citation type="submission" date="2018-07" db="EMBL/GenBank/DDBJ databases">
        <authorList>
            <consortium name="GenomeTrakr network: Whole genome sequencing for foodborne pathogen traceback"/>
        </authorList>
    </citation>
    <scope>NUCLEOTIDE SEQUENCE</scope>
    <source>
        <strain evidence="2">CFSAN008697</strain>
        <strain evidence="6">FMA0132</strain>
    </source>
</reference>
<dbReference type="EMBL" id="CP023345">
    <property type="protein sequence ID" value="ATW57461.1"/>
    <property type="molecule type" value="Genomic_DNA"/>
</dbReference>
<dbReference type="Proteomes" id="UP000839735">
    <property type="component" value="Unassembled WGS sequence"/>
</dbReference>
<sequence length="68" mass="7564">MQAHFLPPPSAEELVIRCQILVREIIAAKQPGVRDVLTFILSDQLDLLKGAMDAGYINNEEEQGRTAE</sequence>
<evidence type="ECO:0000313" key="6">
    <source>
        <dbReference type="EMBL" id="MIE68187.1"/>
    </source>
</evidence>
<dbReference type="EMBL" id="DAAGTH010000032">
    <property type="protein sequence ID" value="HAB4466335.1"/>
    <property type="molecule type" value="Genomic_DNA"/>
</dbReference>
<reference evidence="4" key="2">
    <citation type="journal article" date="2018" name="Genome Biol.">
        <title>SKESA: strategic k-mer extension for scrupulous assemblies.</title>
        <authorList>
            <person name="Souvorov A."/>
            <person name="Agarwala R."/>
            <person name="Lipman D.J."/>
        </authorList>
    </citation>
    <scope>NUCLEOTIDE SEQUENCE</scope>
    <source>
        <strain evidence="4">Salmonella enterica</strain>
    </source>
</reference>
<protein>
    <recommendedName>
        <fullName evidence="8">Prophage protein</fullName>
    </recommendedName>
</protein>
<name>A0A2I5HQE9_SALDZ</name>
<reference evidence="3" key="4">
    <citation type="submission" date="2018-08" db="EMBL/GenBank/DDBJ databases">
        <authorList>
            <person name="Ashton P.M."/>
            <person name="Dallman T."/>
            <person name="Nair S."/>
            <person name="De Pinna E."/>
            <person name="Peters T."/>
            <person name="Grant K."/>
        </authorList>
    </citation>
    <scope>NUCLEOTIDE SEQUENCE [LARGE SCALE GENOMIC DNA]</scope>
    <source>
        <strain evidence="3">294779</strain>
    </source>
</reference>
<evidence type="ECO:0000313" key="7">
    <source>
        <dbReference type="Proteomes" id="UP000230639"/>
    </source>
</evidence>
<dbReference type="RefSeq" id="WP_063390046.1">
    <property type="nucleotide sequence ID" value="NZ_CP011288.1"/>
</dbReference>
<evidence type="ECO:0000313" key="1">
    <source>
        <dbReference type="EMBL" id="ATW57461.1"/>
    </source>
</evidence>
<accession>A0A2I5HQE9</accession>